<accession>X0X2V3</accession>
<comment type="caution">
    <text evidence="3">The sequence shown here is derived from an EMBL/GenBank/DDBJ whole genome shotgun (WGS) entry which is preliminary data.</text>
</comment>
<dbReference type="InterPro" id="IPR051215">
    <property type="entry name" value="GRE"/>
</dbReference>
<feature type="domain" description="Glycine radical" evidence="2">
    <location>
        <begin position="1"/>
        <end position="87"/>
    </location>
</feature>
<dbReference type="SUPFAM" id="SSF51998">
    <property type="entry name" value="PFL-like glycyl radical enzymes"/>
    <property type="match status" value="1"/>
</dbReference>
<evidence type="ECO:0000313" key="3">
    <source>
        <dbReference type="EMBL" id="GAG30948.1"/>
    </source>
</evidence>
<keyword evidence="1" id="KW-0556">Organic radical</keyword>
<dbReference type="GO" id="GO:0003824">
    <property type="term" value="F:catalytic activity"/>
    <property type="evidence" value="ECO:0007669"/>
    <property type="project" value="InterPro"/>
</dbReference>
<dbReference type="EMBL" id="BARS01041321">
    <property type="protein sequence ID" value="GAG30948.1"/>
    <property type="molecule type" value="Genomic_DNA"/>
</dbReference>
<dbReference type="PROSITE" id="PS51149">
    <property type="entry name" value="GLY_RADICAL_2"/>
    <property type="match status" value="1"/>
</dbReference>
<sequence>NQKFTPQLLEREEGLNGLTHLIRAYFKLGGHHIQFNVVDADTLKSAQKEPEKYRNLIVRVAGYSDYFNNLSKTLQDEIISRTEHQSC</sequence>
<evidence type="ECO:0000259" key="2">
    <source>
        <dbReference type="PROSITE" id="PS51149"/>
    </source>
</evidence>
<name>X0X2V3_9ZZZZ</name>
<proteinExistence type="predicted"/>
<dbReference type="PANTHER" id="PTHR43641:SF2">
    <property type="entry name" value="DEHYDRATASE YBIW-RELATED"/>
    <property type="match status" value="1"/>
</dbReference>
<dbReference type="Pfam" id="PF01228">
    <property type="entry name" value="Gly_radical"/>
    <property type="match status" value="1"/>
</dbReference>
<dbReference type="Gene3D" id="3.20.70.20">
    <property type="match status" value="1"/>
</dbReference>
<dbReference type="AlphaFoldDB" id="X0X2V3"/>
<dbReference type="GO" id="GO:0005829">
    <property type="term" value="C:cytosol"/>
    <property type="evidence" value="ECO:0007669"/>
    <property type="project" value="TreeGrafter"/>
</dbReference>
<organism evidence="3">
    <name type="scientific">marine sediment metagenome</name>
    <dbReference type="NCBI Taxonomy" id="412755"/>
    <lineage>
        <taxon>unclassified sequences</taxon>
        <taxon>metagenomes</taxon>
        <taxon>ecological metagenomes</taxon>
    </lineage>
</organism>
<feature type="non-terminal residue" evidence="3">
    <location>
        <position position="1"/>
    </location>
</feature>
<dbReference type="PANTHER" id="PTHR43641">
    <property type="entry name" value="FORMATE ACETYLTRANSFERASE 3-RELATED"/>
    <property type="match status" value="1"/>
</dbReference>
<protein>
    <recommendedName>
        <fullName evidence="2">Glycine radical domain-containing protein</fullName>
    </recommendedName>
</protein>
<gene>
    <name evidence="3" type="ORF">S01H1_62861</name>
</gene>
<dbReference type="InterPro" id="IPR001150">
    <property type="entry name" value="Gly_radical"/>
</dbReference>
<reference evidence="3" key="1">
    <citation type="journal article" date="2014" name="Front. Microbiol.">
        <title>High frequency of phylogenetically diverse reductive dehalogenase-homologous genes in deep subseafloor sedimentary metagenomes.</title>
        <authorList>
            <person name="Kawai M."/>
            <person name="Futagami T."/>
            <person name="Toyoda A."/>
            <person name="Takaki Y."/>
            <person name="Nishi S."/>
            <person name="Hori S."/>
            <person name="Arai W."/>
            <person name="Tsubouchi T."/>
            <person name="Morono Y."/>
            <person name="Uchiyama I."/>
            <person name="Ito T."/>
            <person name="Fujiyama A."/>
            <person name="Inagaki F."/>
            <person name="Takami H."/>
        </authorList>
    </citation>
    <scope>NUCLEOTIDE SEQUENCE</scope>
    <source>
        <strain evidence="3">Expedition CK06-06</strain>
    </source>
</reference>
<evidence type="ECO:0000256" key="1">
    <source>
        <dbReference type="ARBA" id="ARBA00022818"/>
    </source>
</evidence>